<reference evidence="1" key="1">
    <citation type="submission" date="2015-07" db="EMBL/GenBank/DDBJ databases">
        <title>MeaNS - Measles Nucleotide Surveillance Program.</title>
        <authorList>
            <person name="Tran T."/>
            <person name="Druce J."/>
        </authorList>
    </citation>
    <scope>NUCLEOTIDE SEQUENCE</scope>
    <source>
        <strain evidence="1">UCB-OBI-ISO-001</strain>
        <tissue evidence="1">Gonad</tissue>
    </source>
</reference>
<accession>A0A0L8HAV6</accession>
<protein>
    <recommendedName>
        <fullName evidence="2">DUF4371 domain-containing protein</fullName>
    </recommendedName>
</protein>
<proteinExistence type="predicted"/>
<dbReference type="PANTHER" id="PTHR45749">
    <property type="match status" value="1"/>
</dbReference>
<dbReference type="OrthoDB" id="6153491at2759"/>
<name>A0A0L8HAV6_OCTBM</name>
<dbReference type="PANTHER" id="PTHR45749:SF21">
    <property type="entry name" value="DUF4371 DOMAIN-CONTAINING PROTEIN"/>
    <property type="match status" value="1"/>
</dbReference>
<sequence>AVRGLAFRNSEEIIVSKHNGNFLGITELMAQFDPFLMGHLKTFGNPGKLKTAKYFTVSVDSALDQAHVDQLTVINFLKKKGINFEDCRGQSYDNASDMFCHCTRIQARLKEKNLAAVFIPCAAHS</sequence>
<dbReference type="AlphaFoldDB" id="A0A0L8HAV6"/>
<gene>
    <name evidence="1" type="ORF">OCBIM_22018858mg</name>
</gene>
<dbReference type="STRING" id="37653.A0A0L8HAV6"/>
<evidence type="ECO:0000313" key="1">
    <source>
        <dbReference type="EMBL" id="KOF86312.1"/>
    </source>
</evidence>
<evidence type="ECO:0008006" key="2">
    <source>
        <dbReference type="Google" id="ProtNLM"/>
    </source>
</evidence>
<feature type="non-terminal residue" evidence="1">
    <location>
        <position position="1"/>
    </location>
</feature>
<dbReference type="EMBL" id="KQ418693">
    <property type="protein sequence ID" value="KOF86312.1"/>
    <property type="molecule type" value="Genomic_DNA"/>
</dbReference>
<organism evidence="1">
    <name type="scientific">Octopus bimaculoides</name>
    <name type="common">California two-spotted octopus</name>
    <dbReference type="NCBI Taxonomy" id="37653"/>
    <lineage>
        <taxon>Eukaryota</taxon>
        <taxon>Metazoa</taxon>
        <taxon>Spiralia</taxon>
        <taxon>Lophotrochozoa</taxon>
        <taxon>Mollusca</taxon>
        <taxon>Cephalopoda</taxon>
        <taxon>Coleoidea</taxon>
        <taxon>Octopodiformes</taxon>
        <taxon>Octopoda</taxon>
        <taxon>Incirrata</taxon>
        <taxon>Octopodidae</taxon>
        <taxon>Octopus</taxon>
    </lineage>
</organism>